<reference evidence="2" key="1">
    <citation type="journal article" date="2021" name="Open Biol.">
        <title>Shared evolutionary footprints suggest mitochondrial oxidative damage underlies multiple complex I losses in fungi.</title>
        <authorList>
            <person name="Schikora-Tamarit M.A."/>
            <person name="Marcet-Houben M."/>
            <person name="Nosek J."/>
            <person name="Gabaldon T."/>
        </authorList>
    </citation>
    <scope>NUCLEOTIDE SEQUENCE</scope>
    <source>
        <strain evidence="2">CBS2887</strain>
    </source>
</reference>
<feature type="region of interest" description="Disordered" evidence="1">
    <location>
        <begin position="1"/>
        <end position="28"/>
    </location>
</feature>
<feature type="compositionally biased region" description="Basic and acidic residues" evidence="1">
    <location>
        <begin position="136"/>
        <end position="154"/>
    </location>
</feature>
<protein>
    <submittedName>
        <fullName evidence="2">Uncharacterized protein</fullName>
    </submittedName>
</protein>
<dbReference type="EMBL" id="JAEUBG010004582">
    <property type="protein sequence ID" value="KAH3681113.1"/>
    <property type="molecule type" value="Genomic_DNA"/>
</dbReference>
<organism evidence="2 3">
    <name type="scientific">Wickerhamomyces pijperi</name>
    <name type="common">Yeast</name>
    <name type="synonym">Pichia pijperi</name>
    <dbReference type="NCBI Taxonomy" id="599730"/>
    <lineage>
        <taxon>Eukaryota</taxon>
        <taxon>Fungi</taxon>
        <taxon>Dikarya</taxon>
        <taxon>Ascomycota</taxon>
        <taxon>Saccharomycotina</taxon>
        <taxon>Saccharomycetes</taxon>
        <taxon>Phaffomycetales</taxon>
        <taxon>Wickerhamomycetaceae</taxon>
        <taxon>Wickerhamomyces</taxon>
    </lineage>
</organism>
<evidence type="ECO:0000313" key="2">
    <source>
        <dbReference type="EMBL" id="KAH3681113.1"/>
    </source>
</evidence>
<evidence type="ECO:0000256" key="1">
    <source>
        <dbReference type="SAM" id="MobiDB-lite"/>
    </source>
</evidence>
<feature type="region of interest" description="Disordered" evidence="1">
    <location>
        <begin position="65"/>
        <end position="92"/>
    </location>
</feature>
<feature type="compositionally biased region" description="Low complexity" evidence="1">
    <location>
        <begin position="73"/>
        <end position="86"/>
    </location>
</feature>
<feature type="compositionally biased region" description="Basic residues" evidence="1">
    <location>
        <begin position="349"/>
        <end position="358"/>
    </location>
</feature>
<name>A0A9P8PZB2_WICPI</name>
<gene>
    <name evidence="2" type="ORF">WICPIJ_007918</name>
</gene>
<dbReference type="Proteomes" id="UP000774326">
    <property type="component" value="Unassembled WGS sequence"/>
</dbReference>
<accession>A0A9P8PZB2</accession>
<feature type="compositionally biased region" description="Acidic residues" evidence="1">
    <location>
        <begin position="230"/>
        <end position="258"/>
    </location>
</feature>
<reference evidence="2" key="2">
    <citation type="submission" date="2021-01" db="EMBL/GenBank/DDBJ databases">
        <authorList>
            <person name="Schikora-Tamarit M.A."/>
        </authorList>
    </citation>
    <scope>NUCLEOTIDE SEQUENCE</scope>
    <source>
        <strain evidence="2">CBS2887</strain>
    </source>
</reference>
<keyword evidence="3" id="KW-1185">Reference proteome</keyword>
<feature type="region of interest" description="Disordered" evidence="1">
    <location>
        <begin position="560"/>
        <end position="585"/>
    </location>
</feature>
<feature type="region of interest" description="Disordered" evidence="1">
    <location>
        <begin position="105"/>
        <end position="368"/>
    </location>
</feature>
<feature type="compositionally biased region" description="Polar residues" evidence="1">
    <location>
        <begin position="105"/>
        <end position="126"/>
    </location>
</feature>
<proteinExistence type="predicted"/>
<feature type="compositionally biased region" description="Acidic residues" evidence="1">
    <location>
        <begin position="272"/>
        <end position="281"/>
    </location>
</feature>
<dbReference type="AlphaFoldDB" id="A0A9P8PZB2"/>
<feature type="compositionally biased region" description="Polar residues" evidence="1">
    <location>
        <begin position="166"/>
        <end position="180"/>
    </location>
</feature>
<comment type="caution">
    <text evidence="2">The sequence shown here is derived from an EMBL/GenBank/DDBJ whole genome shotgun (WGS) entry which is preliminary data.</text>
</comment>
<feature type="compositionally biased region" description="Basic and acidic residues" evidence="1">
    <location>
        <begin position="7"/>
        <end position="16"/>
    </location>
</feature>
<sequence>MTQNRSKIPDQCHHSDTNQGSNRTNKKYHQELHAFNLPSTNTMTPTKTTLSRRNLRLLEEAQWYGNGDDLTGRSRSSRNNLNNNRSEGQAQFQVQEKARLSNLHQLKSHTPSSRAPTKIPTTQKPQSRQKTRKERRTTENGPRKPHVVRVDKNGVKRYSAYDSKSLKSTRVRSLNAINGLSQRSTSVRRQRREKSNEQQTDVTVKPERSTLEGLNLRDIPTVSPAVQEDHDAEAEADIEDEDSEEETSQDGEQYESDDSTTPNFDNKRSLENEGEQEEKDEDKDAEKDMEQPDAIFESTAESDIDVMASDDYAYEPSEIRKRVKRATESKRRRNTQKAKGNSNKEVTKGRGKRGKKQQNSKEDGITKEAISYDIAANNASEEIIEEYLVRLQKQYIEEWNQKKSNSEVNGTELRTIEPSRTLYLSQEPQEQYKDTDFISNSQDVPTSTQSHPHQVEDETSLFDNDVVPYYMNQTNGNQSTTQPADPVQLNILRQLSEIKEQLTLQKQSQIHQDSSEKELFSLDSISKYLTANPVSNTSTSLQEYKLWKLFKLLGSRFDNRDYSPAPEPQSRNNSESGNFGEVDRSNIIARSRRQHKSVQLLSKEEKEKQFYVDQGYDLELKQGRSTSIISELLLQVAGNDNDNELWD</sequence>
<evidence type="ECO:0000313" key="3">
    <source>
        <dbReference type="Proteomes" id="UP000774326"/>
    </source>
</evidence>
<feature type="compositionally biased region" description="Basic and acidic residues" evidence="1">
    <location>
        <begin position="317"/>
        <end position="329"/>
    </location>
</feature>